<sequence length="94" mass="10931">MYAMLTLINAEHIHCRSGDFVQGENKFLIDSCANMNIIKISVQNYHIIIKHSYNINCRNCSVIIDMETEKLIIPEPIYWIRSDNNTSVHPRPIN</sequence>
<evidence type="ECO:0000313" key="1">
    <source>
        <dbReference type="EMBL" id="KAF0769128.1"/>
    </source>
</evidence>
<keyword evidence="2" id="KW-1185">Reference proteome</keyword>
<name>A0A6G0ZEB6_APHCR</name>
<organism evidence="1 2">
    <name type="scientific">Aphis craccivora</name>
    <name type="common">Cowpea aphid</name>
    <dbReference type="NCBI Taxonomy" id="307492"/>
    <lineage>
        <taxon>Eukaryota</taxon>
        <taxon>Metazoa</taxon>
        <taxon>Ecdysozoa</taxon>
        <taxon>Arthropoda</taxon>
        <taxon>Hexapoda</taxon>
        <taxon>Insecta</taxon>
        <taxon>Pterygota</taxon>
        <taxon>Neoptera</taxon>
        <taxon>Paraneoptera</taxon>
        <taxon>Hemiptera</taxon>
        <taxon>Sternorrhyncha</taxon>
        <taxon>Aphidomorpha</taxon>
        <taxon>Aphidoidea</taxon>
        <taxon>Aphididae</taxon>
        <taxon>Aphidini</taxon>
        <taxon>Aphis</taxon>
        <taxon>Aphis</taxon>
    </lineage>
</organism>
<dbReference type="OrthoDB" id="6628279at2759"/>
<reference evidence="1 2" key="1">
    <citation type="submission" date="2019-08" db="EMBL/GenBank/DDBJ databases">
        <title>Whole genome of Aphis craccivora.</title>
        <authorList>
            <person name="Voronova N.V."/>
            <person name="Shulinski R.S."/>
            <person name="Bandarenka Y.V."/>
            <person name="Zhorov D.G."/>
            <person name="Warner D."/>
        </authorList>
    </citation>
    <scope>NUCLEOTIDE SEQUENCE [LARGE SCALE GENOMIC DNA]</scope>
    <source>
        <strain evidence="1">180601</strain>
        <tissue evidence="1">Whole Body</tissue>
    </source>
</reference>
<gene>
    <name evidence="1" type="ORF">FWK35_00008907</name>
</gene>
<dbReference type="EMBL" id="VUJU01000644">
    <property type="protein sequence ID" value="KAF0769128.1"/>
    <property type="molecule type" value="Genomic_DNA"/>
</dbReference>
<dbReference type="Proteomes" id="UP000478052">
    <property type="component" value="Unassembled WGS sequence"/>
</dbReference>
<evidence type="ECO:0000313" key="2">
    <source>
        <dbReference type="Proteomes" id="UP000478052"/>
    </source>
</evidence>
<proteinExistence type="predicted"/>
<protein>
    <submittedName>
        <fullName evidence="1">Retrovirus-related Pol polyprotein</fullName>
    </submittedName>
</protein>
<comment type="caution">
    <text evidence="1">The sequence shown here is derived from an EMBL/GenBank/DDBJ whole genome shotgun (WGS) entry which is preliminary data.</text>
</comment>
<accession>A0A6G0ZEB6</accession>
<dbReference type="AlphaFoldDB" id="A0A6G0ZEB6"/>